<reference evidence="1 2" key="1">
    <citation type="journal article" date="2023" name="Nucleic Acids Res.">
        <title>The hologenome of Daphnia magna reveals possible DNA methylation and microbiome-mediated evolution of the host genome.</title>
        <authorList>
            <person name="Chaturvedi A."/>
            <person name="Li X."/>
            <person name="Dhandapani V."/>
            <person name="Marshall H."/>
            <person name="Kissane S."/>
            <person name="Cuenca-Cambronero M."/>
            <person name="Asole G."/>
            <person name="Calvet F."/>
            <person name="Ruiz-Romero M."/>
            <person name="Marangio P."/>
            <person name="Guigo R."/>
            <person name="Rago D."/>
            <person name="Mirbahai L."/>
            <person name="Eastwood N."/>
            <person name="Colbourne J.K."/>
            <person name="Zhou J."/>
            <person name="Mallon E."/>
            <person name="Orsini L."/>
        </authorList>
    </citation>
    <scope>NUCLEOTIDE SEQUENCE [LARGE SCALE GENOMIC DNA]</scope>
    <source>
        <strain evidence="1">LRV0_1</strain>
    </source>
</reference>
<comment type="caution">
    <text evidence="1">The sequence shown here is derived from an EMBL/GenBank/DDBJ whole genome shotgun (WGS) entry which is preliminary data.</text>
</comment>
<organism evidence="1 2">
    <name type="scientific">Daphnia magna</name>
    <dbReference type="NCBI Taxonomy" id="35525"/>
    <lineage>
        <taxon>Eukaryota</taxon>
        <taxon>Metazoa</taxon>
        <taxon>Ecdysozoa</taxon>
        <taxon>Arthropoda</taxon>
        <taxon>Crustacea</taxon>
        <taxon>Branchiopoda</taxon>
        <taxon>Diplostraca</taxon>
        <taxon>Cladocera</taxon>
        <taxon>Anomopoda</taxon>
        <taxon>Daphniidae</taxon>
        <taxon>Daphnia</taxon>
    </lineage>
</organism>
<gene>
    <name evidence="1" type="ORF">OUZ56_024996</name>
</gene>
<proteinExistence type="predicted"/>
<evidence type="ECO:0000313" key="1">
    <source>
        <dbReference type="EMBL" id="KAK4012760.1"/>
    </source>
</evidence>
<dbReference type="Proteomes" id="UP001234178">
    <property type="component" value="Unassembled WGS sequence"/>
</dbReference>
<dbReference type="EMBL" id="JAOYFB010000004">
    <property type="protein sequence ID" value="KAK4012760.1"/>
    <property type="molecule type" value="Genomic_DNA"/>
</dbReference>
<sequence length="69" mass="8086">MFCIYRHVKTKGGRWSPFTLPASLCRWQFTLYDMKDAERTIAASNNNDMNMEMVFSYTNSKKATHISDQ</sequence>
<keyword evidence="2" id="KW-1185">Reference proteome</keyword>
<accession>A0ABQ9ZJM1</accession>
<protein>
    <submittedName>
        <fullName evidence="1">Uncharacterized protein</fullName>
    </submittedName>
</protein>
<evidence type="ECO:0000313" key="2">
    <source>
        <dbReference type="Proteomes" id="UP001234178"/>
    </source>
</evidence>
<name>A0ABQ9ZJM1_9CRUS</name>